<dbReference type="OrthoDB" id="9810880at2"/>
<keyword evidence="4" id="KW-0808">Transferase</keyword>
<dbReference type="PANTHER" id="PTHR20858:SF17">
    <property type="entry name" value="HYDROXYMETHYLPYRIMIDINE_PHOSPHOMETHYLPYRIMIDINE KINASE THI20-RELATED"/>
    <property type="match status" value="1"/>
</dbReference>
<name>A0A2K9PKI6_9FLAO</name>
<dbReference type="Gene3D" id="3.40.1190.20">
    <property type="match status" value="1"/>
</dbReference>
<dbReference type="Pfam" id="PF08543">
    <property type="entry name" value="Phos_pyr_kin"/>
    <property type="match status" value="1"/>
</dbReference>
<evidence type="ECO:0000313" key="5">
    <source>
        <dbReference type="Proteomes" id="UP000235826"/>
    </source>
</evidence>
<reference evidence="4 5" key="1">
    <citation type="submission" date="2018-01" db="EMBL/GenBank/DDBJ databases">
        <title>Complete genome sequence of Flavivirga eckloniae ECD14 isolated from seaweed Ecklonia cava.</title>
        <authorList>
            <person name="Lee J.H."/>
            <person name="Baik K.S."/>
            <person name="Seong C.N."/>
        </authorList>
    </citation>
    <scope>NUCLEOTIDE SEQUENCE [LARGE SCALE GENOMIC DNA]</scope>
    <source>
        <strain evidence="4 5">ECD14</strain>
    </source>
</reference>
<dbReference type="GO" id="GO:0008902">
    <property type="term" value="F:hydroxymethylpyrimidine kinase activity"/>
    <property type="evidence" value="ECO:0007669"/>
    <property type="project" value="UniProtKB-EC"/>
</dbReference>
<keyword evidence="5" id="KW-1185">Reference proteome</keyword>
<sequence length="256" mass="28949">MNKQTYILSIAGFDPSNGAGIASDVKTFEAHGLYGLSVCTALTVQNDMTFQSCKWVDIDLILDQIHILFDRFMIDVVKIGIVENWQVLSQILDELLRLNPNIKMVLDPVLKSSTGFDFHEKSSQQKFESILNKCYIITPNFEEIQALYPDKTVEETIKIISDKTNLYLKGGHRTDNKGRDELYRKDYNKVLFEPKLTDIYPKHGSGCVLASAIASNLTLHADLIDACRHAKWYTEQFLNSTKTLLGTHSKTNSHAS</sequence>
<evidence type="ECO:0000256" key="1">
    <source>
        <dbReference type="ARBA" id="ARBA00004948"/>
    </source>
</evidence>
<evidence type="ECO:0000313" key="4">
    <source>
        <dbReference type="EMBL" id="AUP77545.1"/>
    </source>
</evidence>
<dbReference type="GO" id="GO:0008972">
    <property type="term" value="F:phosphomethylpyrimidine kinase activity"/>
    <property type="evidence" value="ECO:0007669"/>
    <property type="project" value="InterPro"/>
</dbReference>
<dbReference type="KEGG" id="fek:C1H87_01945"/>
<dbReference type="EMBL" id="CP025791">
    <property type="protein sequence ID" value="AUP77545.1"/>
    <property type="molecule type" value="Genomic_DNA"/>
</dbReference>
<dbReference type="SUPFAM" id="SSF53613">
    <property type="entry name" value="Ribokinase-like"/>
    <property type="match status" value="1"/>
</dbReference>
<accession>A0A2K9PKI6</accession>
<dbReference type="InterPro" id="IPR029056">
    <property type="entry name" value="Ribokinase-like"/>
</dbReference>
<dbReference type="InterPro" id="IPR004399">
    <property type="entry name" value="HMP/HMP-P_kinase_dom"/>
</dbReference>
<dbReference type="GO" id="GO:0009228">
    <property type="term" value="P:thiamine biosynthetic process"/>
    <property type="evidence" value="ECO:0007669"/>
    <property type="project" value="InterPro"/>
</dbReference>
<evidence type="ECO:0000259" key="3">
    <source>
        <dbReference type="Pfam" id="PF08543"/>
    </source>
</evidence>
<comment type="pathway">
    <text evidence="1">Cofactor biosynthesis; thiamine diphosphate biosynthesis.</text>
</comment>
<dbReference type="RefSeq" id="WP_102754205.1">
    <property type="nucleotide sequence ID" value="NZ_CP025791.1"/>
</dbReference>
<keyword evidence="4" id="KW-0418">Kinase</keyword>
<organism evidence="4 5">
    <name type="scientific">Flavivirga eckloniae</name>
    <dbReference type="NCBI Taxonomy" id="1803846"/>
    <lineage>
        <taxon>Bacteria</taxon>
        <taxon>Pseudomonadati</taxon>
        <taxon>Bacteroidota</taxon>
        <taxon>Flavobacteriia</taxon>
        <taxon>Flavobacteriales</taxon>
        <taxon>Flavobacteriaceae</taxon>
        <taxon>Flavivirga</taxon>
    </lineage>
</organism>
<evidence type="ECO:0000256" key="2">
    <source>
        <dbReference type="ARBA" id="ARBA00012135"/>
    </source>
</evidence>
<gene>
    <name evidence="4" type="ORF">C1H87_01945</name>
</gene>
<dbReference type="PANTHER" id="PTHR20858">
    <property type="entry name" value="PHOSPHOMETHYLPYRIMIDINE KINASE"/>
    <property type="match status" value="1"/>
</dbReference>
<dbReference type="GO" id="GO:0005829">
    <property type="term" value="C:cytosol"/>
    <property type="evidence" value="ECO:0007669"/>
    <property type="project" value="TreeGrafter"/>
</dbReference>
<dbReference type="CDD" id="cd01169">
    <property type="entry name" value="HMPP_kinase"/>
    <property type="match status" value="1"/>
</dbReference>
<dbReference type="InterPro" id="IPR013749">
    <property type="entry name" value="PM/HMP-P_kinase-1"/>
</dbReference>
<protein>
    <recommendedName>
        <fullName evidence="2">hydroxymethylpyrimidine kinase</fullName>
        <ecNumber evidence="2">2.7.1.49</ecNumber>
    </recommendedName>
</protein>
<feature type="domain" description="Pyridoxamine kinase/Phosphomethylpyrimidine kinase" evidence="3">
    <location>
        <begin position="14"/>
        <end position="244"/>
    </location>
</feature>
<dbReference type="AlphaFoldDB" id="A0A2K9PKI6"/>
<dbReference type="Proteomes" id="UP000235826">
    <property type="component" value="Chromosome"/>
</dbReference>
<dbReference type="EC" id="2.7.1.49" evidence="2"/>
<proteinExistence type="predicted"/>